<evidence type="ECO:0000256" key="10">
    <source>
        <dbReference type="ARBA" id="ARBA00022837"/>
    </source>
</evidence>
<gene>
    <name evidence="22" type="ORF">FH972_011804</name>
</gene>
<dbReference type="PANTHER" id="PTHR31388:SF144">
    <property type="entry name" value="PEROXIDASE 67-RELATED"/>
    <property type="match status" value="1"/>
</dbReference>
<dbReference type="GO" id="GO:0042744">
    <property type="term" value="P:hydrogen peroxide catabolic process"/>
    <property type="evidence" value="ECO:0007669"/>
    <property type="project" value="InterPro"/>
</dbReference>
<feature type="binding site" evidence="17">
    <location>
        <position position="417"/>
    </location>
    <ligand>
        <name>Ca(2+)</name>
        <dbReference type="ChEBI" id="CHEBI:29108"/>
        <label>1</label>
    </ligand>
</feature>
<comment type="cofactor">
    <cofactor evidence="17">
        <name>heme b</name>
        <dbReference type="ChEBI" id="CHEBI:60344"/>
    </cofactor>
    <text evidence="17">Binds 1 heme b (iron(II)-protoporphyrin IX) group per subunit.</text>
</comment>
<dbReference type="EC" id="1.11.1.7" evidence="5"/>
<keyword evidence="6" id="KW-0575">Peroxidase</keyword>
<evidence type="ECO:0000256" key="20">
    <source>
        <dbReference type="SAM" id="SignalP"/>
    </source>
</evidence>
<feature type="binding site" evidence="17">
    <location>
        <position position="523"/>
    </location>
    <ligand>
        <name>Ca(2+)</name>
        <dbReference type="ChEBI" id="CHEBI:29108"/>
        <label>2</label>
    </ligand>
</feature>
<keyword evidence="12 17" id="KW-0408">Iron</keyword>
<dbReference type="InterPro" id="IPR019794">
    <property type="entry name" value="Peroxidases_AS"/>
</dbReference>
<evidence type="ECO:0000256" key="8">
    <source>
        <dbReference type="ARBA" id="ARBA00022723"/>
    </source>
</evidence>
<comment type="cofactor">
    <cofactor evidence="17">
        <name>Ca(2+)</name>
        <dbReference type="ChEBI" id="CHEBI:29108"/>
    </cofactor>
    <text evidence="17">Binds 2 calcium ions per subunit.</text>
</comment>
<dbReference type="FunFam" id="1.10.520.10:FF:000001">
    <property type="entry name" value="Peroxidase"/>
    <property type="match status" value="1"/>
</dbReference>
<keyword evidence="9 20" id="KW-0732">Signal</keyword>
<feature type="binding site" evidence="17">
    <location>
        <position position="571"/>
    </location>
    <ligand>
        <name>Ca(2+)</name>
        <dbReference type="ChEBI" id="CHEBI:29108"/>
        <label>2</label>
    </ligand>
</feature>
<sequence>MASSSSSSSFSAAAIVALAVVLVAFTGSSSAQLSTGFYSKTCPKVFSTVESAVRSAIAQEKRLGASLLRLHFHDCFVNVNSSSLVSIHWFGCDGSILLDDTSSFTGEKTAAPNNRSVRGFKVVDDIKSKVEKVCPGVVSCADILAITARDSVVILGGPSWDVKVGRRDSKTASFSDANSGVIPPPTSTLSNLINRFSAKGLSAKDMVALSGSHTIGQARCLVFRDRIYNETNIDSSFAKKRQAQCPRNTGGRKNLAPLDLQTPTAFDNKYYNNLIEEKGLLHSDQILYNGGSTDSLVKTYSNDAKTFNEDFATAMVKMGDIDPLTGSNGEIRLNSAILAFAVVLVLFTGGSSAQLSTSFYSKTCPKVFTTVKSAVRSAISQESRLGASLLRLHFHDCFVNGCDGSVLLDDTSSFTGEKTAPPNNRSIRGFKVVDGIKSKVEKVCPGVVSCSDILAIAARDSVVILGGPSWDVKLGRRDAKTASFLDANNSLPSPNSNLNVLISGFQVKGLSTNDMVALSGAHTIGLSQCLTFRSRIYTDTNIDRSFAKMRQDHCPRNTGGRKNLAPLDLQTPTAFDNKYFLNLINKKGLLHSDQELYNGGSTDSLVRTYNNDAKTFYDDFVAAMIKMGDIEPLTGSSGEIRKNCRRPN</sequence>
<feature type="domain" description="Plant heme peroxidase family profile" evidence="21">
    <location>
        <begin position="32"/>
        <end position="339"/>
    </location>
</feature>
<dbReference type="PROSITE" id="PS00436">
    <property type="entry name" value="PEROXIDASE_2"/>
    <property type="match status" value="2"/>
</dbReference>
<evidence type="ECO:0000256" key="3">
    <source>
        <dbReference type="ARBA" id="ARBA00004613"/>
    </source>
</evidence>
<comment type="function">
    <text evidence="2">Removal of H(2)O(2), oxidation of toxic reductants, biosynthesis and degradation of lignin, suberization, auxin catabolism, response to environmental stresses such as wounding, pathogen attack and oxidative stress. These functions might be dependent on each isozyme/isoform in each plant tissue.</text>
</comment>
<feature type="binding site" evidence="16">
    <location>
        <position position="492"/>
    </location>
    <ligand>
        <name>substrate</name>
    </ligand>
</feature>
<dbReference type="AlphaFoldDB" id="A0A660KSH5"/>
<feature type="binding site" evidence="17">
    <location>
        <position position="576"/>
    </location>
    <ligand>
        <name>Ca(2+)</name>
        <dbReference type="ChEBI" id="CHEBI:29108"/>
        <label>2</label>
    </ligand>
</feature>
<evidence type="ECO:0000256" key="5">
    <source>
        <dbReference type="ARBA" id="ARBA00012313"/>
    </source>
</evidence>
<protein>
    <recommendedName>
        <fullName evidence="5">peroxidase</fullName>
        <ecNumber evidence="5">1.11.1.7</ecNumber>
    </recommendedName>
</protein>
<evidence type="ECO:0000256" key="1">
    <source>
        <dbReference type="ARBA" id="ARBA00000189"/>
    </source>
</evidence>
<feature type="binding site" evidence="17">
    <location>
        <position position="568"/>
    </location>
    <ligand>
        <name>Ca(2+)</name>
        <dbReference type="ChEBI" id="CHEBI:29108"/>
        <label>2</label>
    </ligand>
</feature>
<evidence type="ECO:0000256" key="14">
    <source>
        <dbReference type="ARBA" id="ARBA00023180"/>
    </source>
</evidence>
<evidence type="ECO:0000256" key="9">
    <source>
        <dbReference type="ARBA" id="ARBA00022729"/>
    </source>
</evidence>
<feature type="disulfide bond" evidence="19">
    <location>
        <begin position="397"/>
        <end position="402"/>
    </location>
</feature>
<feature type="disulfide bond" evidence="19">
    <location>
        <begin position="529"/>
        <end position="554"/>
    </location>
</feature>
<dbReference type="Proteomes" id="UP000327013">
    <property type="component" value="Chromosome 4"/>
</dbReference>
<feature type="domain" description="Plant heme peroxidase family profile" evidence="21">
    <location>
        <begin position="354"/>
        <end position="648"/>
    </location>
</feature>
<evidence type="ECO:0000256" key="2">
    <source>
        <dbReference type="ARBA" id="ARBA00002322"/>
    </source>
</evidence>
<dbReference type="GO" id="GO:0046872">
    <property type="term" value="F:metal ion binding"/>
    <property type="evidence" value="ECO:0007669"/>
    <property type="project" value="UniProtKB-KW"/>
</dbReference>
<feature type="disulfide bond" evidence="19">
    <location>
        <begin position="364"/>
        <end position="444"/>
    </location>
</feature>
<evidence type="ECO:0000256" key="16">
    <source>
        <dbReference type="PIRSR" id="PIRSR600823-2"/>
    </source>
</evidence>
<evidence type="ECO:0000256" key="18">
    <source>
        <dbReference type="PIRSR" id="PIRSR600823-4"/>
    </source>
</evidence>
<evidence type="ECO:0000256" key="6">
    <source>
        <dbReference type="ARBA" id="ARBA00022559"/>
    </source>
</evidence>
<evidence type="ECO:0000256" key="19">
    <source>
        <dbReference type="PIRSR" id="PIRSR600823-5"/>
    </source>
</evidence>
<keyword evidence="23" id="KW-1185">Reference proteome</keyword>
<accession>A0A660KSH5</accession>
<keyword evidence="8 17" id="KW-0479">Metal-binding</keyword>
<dbReference type="CDD" id="cd00693">
    <property type="entry name" value="secretory_peroxidase"/>
    <property type="match status" value="2"/>
</dbReference>
<feature type="site" description="Transition state stabilizer" evidence="18">
    <location>
        <position position="391"/>
    </location>
</feature>
<feature type="binding site" evidence="17">
    <location>
        <position position="405"/>
    </location>
    <ligand>
        <name>Ca(2+)</name>
        <dbReference type="ChEBI" id="CHEBI:29108"/>
        <label>1</label>
    </ligand>
</feature>
<evidence type="ECO:0000256" key="13">
    <source>
        <dbReference type="ARBA" id="ARBA00023157"/>
    </source>
</evidence>
<feature type="binding site" evidence="17">
    <location>
        <position position="403"/>
    </location>
    <ligand>
        <name>Ca(2+)</name>
        <dbReference type="ChEBI" id="CHEBI:29108"/>
        <label>1</label>
    </ligand>
</feature>
<dbReference type="SUPFAM" id="SSF48113">
    <property type="entry name" value="Heme-dependent peroxidases"/>
    <property type="match status" value="2"/>
</dbReference>
<name>A0A660KSH5_9ROSI</name>
<evidence type="ECO:0000256" key="4">
    <source>
        <dbReference type="ARBA" id="ARBA00006873"/>
    </source>
</evidence>
<evidence type="ECO:0000313" key="23">
    <source>
        <dbReference type="Proteomes" id="UP000327013"/>
    </source>
</evidence>
<evidence type="ECO:0000256" key="12">
    <source>
        <dbReference type="ARBA" id="ARBA00023004"/>
    </source>
</evidence>
<dbReference type="InterPro" id="IPR033905">
    <property type="entry name" value="Secretory_peroxidase"/>
</dbReference>
<keyword evidence="13 19" id="KW-1015">Disulfide bond</keyword>
<dbReference type="GO" id="GO:0020037">
    <property type="term" value="F:heme binding"/>
    <property type="evidence" value="ECO:0007669"/>
    <property type="project" value="InterPro"/>
</dbReference>
<proteinExistence type="inferred from homology"/>
<keyword evidence="11" id="KW-0560">Oxidoreductase</keyword>
<feature type="binding site" description="axial binding residue" evidence="17">
    <location>
        <position position="522"/>
    </location>
    <ligand>
        <name>heme b</name>
        <dbReference type="ChEBI" id="CHEBI:60344"/>
    </ligand>
    <ligandPart>
        <name>Fe</name>
        <dbReference type="ChEBI" id="CHEBI:18248"/>
    </ligandPart>
</feature>
<dbReference type="PANTHER" id="PTHR31388">
    <property type="entry name" value="PEROXIDASE 72-RELATED"/>
    <property type="match status" value="1"/>
</dbReference>
<dbReference type="InterPro" id="IPR019793">
    <property type="entry name" value="Peroxidases_heam-ligand_BS"/>
</dbReference>
<comment type="subcellular location">
    <subcellularLocation>
        <location evidence="3">Secreted</location>
    </subcellularLocation>
</comment>
<dbReference type="GO" id="GO:0140825">
    <property type="term" value="F:lactoperoxidase activity"/>
    <property type="evidence" value="ECO:0007669"/>
    <property type="project" value="UniProtKB-EC"/>
</dbReference>
<feature type="disulfide bond" evidence="19">
    <location>
        <begin position="450"/>
        <end position="644"/>
    </location>
</feature>
<dbReference type="EMBL" id="CM017324">
    <property type="protein sequence ID" value="KAE8039387.1"/>
    <property type="molecule type" value="Genomic_DNA"/>
</dbReference>
<dbReference type="PRINTS" id="PR00461">
    <property type="entry name" value="PLPEROXIDASE"/>
</dbReference>
<dbReference type="InterPro" id="IPR002016">
    <property type="entry name" value="Haem_peroxidase"/>
</dbReference>
<feature type="active site" description="Proton acceptor" evidence="15">
    <location>
        <position position="395"/>
    </location>
</feature>
<feature type="chain" id="PRO_5024882388" description="peroxidase" evidence="20">
    <location>
        <begin position="32"/>
        <end position="648"/>
    </location>
</feature>
<organism evidence="22 23">
    <name type="scientific">Carpinus fangiana</name>
    <dbReference type="NCBI Taxonomy" id="176857"/>
    <lineage>
        <taxon>Eukaryota</taxon>
        <taxon>Viridiplantae</taxon>
        <taxon>Streptophyta</taxon>
        <taxon>Embryophyta</taxon>
        <taxon>Tracheophyta</taxon>
        <taxon>Spermatophyta</taxon>
        <taxon>Magnoliopsida</taxon>
        <taxon>eudicotyledons</taxon>
        <taxon>Gunneridae</taxon>
        <taxon>Pentapetalae</taxon>
        <taxon>rosids</taxon>
        <taxon>fabids</taxon>
        <taxon>Fagales</taxon>
        <taxon>Betulaceae</taxon>
        <taxon>Carpinus</taxon>
    </lineage>
</organism>
<comment type="similarity">
    <text evidence="4">Belongs to the peroxidase family. Ascorbate peroxidase subfamily.</text>
</comment>
<evidence type="ECO:0000256" key="15">
    <source>
        <dbReference type="PIRSR" id="PIRSR600823-1"/>
    </source>
</evidence>
<dbReference type="PRINTS" id="PR00458">
    <property type="entry name" value="PEROXIDASE"/>
</dbReference>
<feature type="binding site" evidence="17">
    <location>
        <position position="396"/>
    </location>
    <ligand>
        <name>Ca(2+)</name>
        <dbReference type="ChEBI" id="CHEBI:29108"/>
        <label>1</label>
    </ligand>
</feature>
<dbReference type="InterPro" id="IPR010255">
    <property type="entry name" value="Haem_peroxidase_sf"/>
</dbReference>
<evidence type="ECO:0000313" key="22">
    <source>
        <dbReference type="EMBL" id="KAE8039387.1"/>
    </source>
</evidence>
<keyword evidence="10 17" id="KW-0106">Calcium</keyword>
<feature type="signal peptide" evidence="20">
    <location>
        <begin position="1"/>
        <end position="31"/>
    </location>
</feature>
<dbReference type="PROSITE" id="PS50873">
    <property type="entry name" value="PEROXIDASE_4"/>
    <property type="match status" value="2"/>
</dbReference>
<feature type="binding site" evidence="17">
    <location>
        <position position="401"/>
    </location>
    <ligand>
        <name>Ca(2+)</name>
        <dbReference type="ChEBI" id="CHEBI:29108"/>
        <label>1</label>
    </ligand>
</feature>
<dbReference type="Gene3D" id="1.10.420.10">
    <property type="entry name" value="Peroxidase, domain 2"/>
    <property type="match status" value="2"/>
</dbReference>
<dbReference type="Gene3D" id="1.10.520.10">
    <property type="match status" value="2"/>
</dbReference>
<comment type="catalytic activity">
    <reaction evidence="1">
        <text>2 a phenolic donor + H2O2 = 2 a phenolic radical donor + 2 H2O</text>
        <dbReference type="Rhea" id="RHEA:56136"/>
        <dbReference type="ChEBI" id="CHEBI:15377"/>
        <dbReference type="ChEBI" id="CHEBI:16240"/>
        <dbReference type="ChEBI" id="CHEBI:139520"/>
        <dbReference type="ChEBI" id="CHEBI:139521"/>
        <dbReference type="EC" id="1.11.1.7"/>
    </reaction>
</comment>
<dbReference type="InterPro" id="IPR000823">
    <property type="entry name" value="Peroxidase_pln"/>
</dbReference>
<evidence type="ECO:0000256" key="11">
    <source>
        <dbReference type="ARBA" id="ARBA00023002"/>
    </source>
</evidence>
<dbReference type="Pfam" id="PF00141">
    <property type="entry name" value="peroxidase"/>
    <property type="match status" value="2"/>
</dbReference>
<dbReference type="GO" id="GO:0006979">
    <property type="term" value="P:response to oxidative stress"/>
    <property type="evidence" value="ECO:0007669"/>
    <property type="project" value="InterPro"/>
</dbReference>
<dbReference type="FunFam" id="1.10.520.10:FF:000009">
    <property type="entry name" value="Peroxidase"/>
    <property type="match status" value="1"/>
</dbReference>
<feature type="binding site" evidence="17">
    <location>
        <position position="399"/>
    </location>
    <ligand>
        <name>Ca(2+)</name>
        <dbReference type="ChEBI" id="CHEBI:29108"/>
        <label>1</label>
    </ligand>
</feature>
<dbReference type="FunFam" id="1.10.420.10:FF:000006">
    <property type="entry name" value="Peroxidase"/>
    <property type="match status" value="2"/>
</dbReference>
<evidence type="ECO:0000259" key="21">
    <source>
        <dbReference type="PROSITE" id="PS50873"/>
    </source>
</evidence>
<dbReference type="OrthoDB" id="2113341at2759"/>
<dbReference type="PROSITE" id="PS00435">
    <property type="entry name" value="PEROXIDASE_1"/>
    <property type="match status" value="2"/>
</dbReference>
<reference evidence="22 23" key="1">
    <citation type="submission" date="2019-06" db="EMBL/GenBank/DDBJ databases">
        <title>A chromosomal-level reference genome of Carpinus fangiana (Coryloideae, Betulaceae).</title>
        <authorList>
            <person name="Yang X."/>
            <person name="Wang Z."/>
            <person name="Zhang L."/>
            <person name="Hao G."/>
            <person name="Liu J."/>
            <person name="Yang Y."/>
        </authorList>
    </citation>
    <scope>NUCLEOTIDE SEQUENCE [LARGE SCALE GENOMIC DNA]</scope>
    <source>
        <strain evidence="22">Cfa_2016G</strain>
        <tissue evidence="22">Leaf</tissue>
    </source>
</reference>
<evidence type="ECO:0000256" key="17">
    <source>
        <dbReference type="PIRSR" id="PIRSR600823-3"/>
    </source>
</evidence>
<keyword evidence="7" id="KW-0349">Heme</keyword>
<dbReference type="GO" id="GO:0005576">
    <property type="term" value="C:extracellular region"/>
    <property type="evidence" value="ECO:0007669"/>
    <property type="project" value="UniProtKB-SubCell"/>
</dbReference>
<keyword evidence="14" id="KW-0325">Glycoprotein</keyword>
<evidence type="ECO:0000256" key="7">
    <source>
        <dbReference type="ARBA" id="ARBA00022617"/>
    </source>
</evidence>